<evidence type="ECO:0000256" key="1">
    <source>
        <dbReference type="SAM" id="MobiDB-lite"/>
    </source>
</evidence>
<dbReference type="EMBL" id="KE346166">
    <property type="protein sequence ID" value="EXC28450.1"/>
    <property type="molecule type" value="Genomic_DNA"/>
</dbReference>
<evidence type="ECO:0000313" key="3">
    <source>
        <dbReference type="Proteomes" id="UP000030645"/>
    </source>
</evidence>
<keyword evidence="3" id="KW-1185">Reference proteome</keyword>
<name>W9SGZ2_9ROSA</name>
<accession>W9SGZ2</accession>
<sequence length="214" mass="24357">MVIFNHAKKPTAVGVLLLLRKVIPRRMLEVELWKCFRNSKHTFFAMPKWKITKITEQKWGYIRHYGILSAPILNHPVFTFPQKPSPAAMDTTCARDNSPQQNSPKATSRSVCNVDDSYCRISCLVVQSARAALPSYNEGEVSIATCKVGTLFHEDAGIRTIFVKVVKGNEVCGGVSYFLTFEAIVDSWRDNWEEHSDYVYDVLTVRPAKHYPMK</sequence>
<evidence type="ECO:0000313" key="2">
    <source>
        <dbReference type="EMBL" id="EXC28450.1"/>
    </source>
</evidence>
<gene>
    <name evidence="2" type="ORF">L484_001531</name>
</gene>
<organism evidence="2 3">
    <name type="scientific">Morus notabilis</name>
    <dbReference type="NCBI Taxonomy" id="981085"/>
    <lineage>
        <taxon>Eukaryota</taxon>
        <taxon>Viridiplantae</taxon>
        <taxon>Streptophyta</taxon>
        <taxon>Embryophyta</taxon>
        <taxon>Tracheophyta</taxon>
        <taxon>Spermatophyta</taxon>
        <taxon>Magnoliopsida</taxon>
        <taxon>eudicotyledons</taxon>
        <taxon>Gunneridae</taxon>
        <taxon>Pentapetalae</taxon>
        <taxon>rosids</taxon>
        <taxon>fabids</taxon>
        <taxon>Rosales</taxon>
        <taxon>Moraceae</taxon>
        <taxon>Moreae</taxon>
        <taxon>Morus</taxon>
    </lineage>
</organism>
<feature type="compositionally biased region" description="Polar residues" evidence="1">
    <location>
        <begin position="94"/>
        <end position="110"/>
    </location>
</feature>
<dbReference type="AlphaFoldDB" id="W9SGZ2"/>
<reference evidence="3" key="1">
    <citation type="submission" date="2013-01" db="EMBL/GenBank/DDBJ databases">
        <title>Draft Genome Sequence of a Mulberry Tree, Morus notabilis C.K. Schneid.</title>
        <authorList>
            <person name="He N."/>
            <person name="Zhao S."/>
        </authorList>
    </citation>
    <scope>NUCLEOTIDE SEQUENCE</scope>
</reference>
<feature type="region of interest" description="Disordered" evidence="1">
    <location>
        <begin position="88"/>
        <end position="110"/>
    </location>
</feature>
<protein>
    <submittedName>
        <fullName evidence="2">Uncharacterized protein</fullName>
    </submittedName>
</protein>
<dbReference type="Proteomes" id="UP000030645">
    <property type="component" value="Unassembled WGS sequence"/>
</dbReference>
<proteinExistence type="predicted"/>